<gene>
    <name evidence="1" type="ORF">UIB01_13805</name>
</gene>
<dbReference type="Proteomes" id="UP000025238">
    <property type="component" value="Chromosome"/>
</dbReference>
<reference evidence="1 2" key="1">
    <citation type="submission" date="2014-03" db="EMBL/GenBank/DDBJ databases">
        <title>Complete genome sequence of Pseudomonas stutzeri 19SMN4.</title>
        <authorList>
            <person name="Brunet-Galmes I."/>
            <person name="Nogales B."/>
            <person name="Busquets A."/>
            <person name="Pena A."/>
            <person name="Gomila M."/>
            <person name="Garcia-Valdes E."/>
            <person name="Lalucat J."/>
            <person name="Bennasar A."/>
            <person name="Bosch R."/>
        </authorList>
    </citation>
    <scope>NUCLEOTIDE SEQUENCE [LARGE SCALE GENOMIC DNA]</scope>
    <source>
        <strain evidence="1 2">19SMN4</strain>
    </source>
</reference>
<sequence>MMTTHHFQLFYSVRPLDLSQSAAEMAAIVNSQLSEVSVDGWDKPVQLARSITGALKLSGGDTASCRDEAQARIRSVFSGVLTGAGASFDVAVHVEALVERLGPTFTFDV</sequence>
<accession>A0A023WY25</accession>
<proteinExistence type="predicted"/>
<dbReference type="AlphaFoldDB" id="A0A023WY25"/>
<protein>
    <submittedName>
        <fullName evidence="1">Uncharacterized protein</fullName>
    </submittedName>
</protein>
<evidence type="ECO:0000313" key="2">
    <source>
        <dbReference type="Proteomes" id="UP000025238"/>
    </source>
</evidence>
<organism evidence="1 2">
    <name type="scientific">Stutzerimonas stutzeri</name>
    <name type="common">Pseudomonas stutzeri</name>
    <dbReference type="NCBI Taxonomy" id="316"/>
    <lineage>
        <taxon>Bacteria</taxon>
        <taxon>Pseudomonadati</taxon>
        <taxon>Pseudomonadota</taxon>
        <taxon>Gammaproteobacteria</taxon>
        <taxon>Pseudomonadales</taxon>
        <taxon>Pseudomonadaceae</taxon>
        <taxon>Stutzerimonas</taxon>
    </lineage>
</organism>
<evidence type="ECO:0000313" key="1">
    <source>
        <dbReference type="EMBL" id="AHY45112.1"/>
    </source>
</evidence>
<dbReference type="KEGG" id="pstu:UIB01_13805"/>
<name>A0A023WY25_STUST</name>
<dbReference type="PATRIC" id="fig|316.97.peg.2758"/>
<dbReference type="EMBL" id="CP007509">
    <property type="protein sequence ID" value="AHY45112.1"/>
    <property type="molecule type" value="Genomic_DNA"/>
</dbReference>